<dbReference type="STRING" id="90262.A0A1X2I514"/>
<evidence type="ECO:0000313" key="3">
    <source>
        <dbReference type="Proteomes" id="UP000193560"/>
    </source>
</evidence>
<reference evidence="2 3" key="1">
    <citation type="submission" date="2016-07" db="EMBL/GenBank/DDBJ databases">
        <title>Pervasive Adenine N6-methylation of Active Genes in Fungi.</title>
        <authorList>
            <consortium name="DOE Joint Genome Institute"/>
            <person name="Mondo S.J."/>
            <person name="Dannebaum R.O."/>
            <person name="Kuo R.C."/>
            <person name="Labutti K."/>
            <person name="Haridas S."/>
            <person name="Kuo A."/>
            <person name="Salamov A."/>
            <person name="Ahrendt S.R."/>
            <person name="Lipzen A."/>
            <person name="Sullivan W."/>
            <person name="Andreopoulos W.B."/>
            <person name="Clum A."/>
            <person name="Lindquist E."/>
            <person name="Daum C."/>
            <person name="Ramamoorthy G.K."/>
            <person name="Gryganskyi A."/>
            <person name="Culley D."/>
            <person name="Magnuson J.K."/>
            <person name="James T.Y."/>
            <person name="O'Malley M.A."/>
            <person name="Stajich J.E."/>
            <person name="Spatafora J.W."/>
            <person name="Visel A."/>
            <person name="Grigoriev I.V."/>
        </authorList>
    </citation>
    <scope>NUCLEOTIDE SEQUENCE [LARGE SCALE GENOMIC DNA]</scope>
    <source>
        <strain evidence="2 3">NRRL 1336</strain>
    </source>
</reference>
<keyword evidence="3" id="KW-1185">Reference proteome</keyword>
<name>A0A1X2I514_9FUNG</name>
<feature type="compositionally biased region" description="Low complexity" evidence="1">
    <location>
        <begin position="154"/>
        <end position="184"/>
    </location>
</feature>
<comment type="caution">
    <text evidence="2">The sequence shown here is derived from an EMBL/GenBank/DDBJ whole genome shotgun (WGS) entry which is preliminary data.</text>
</comment>
<feature type="region of interest" description="Disordered" evidence="1">
    <location>
        <begin position="149"/>
        <end position="194"/>
    </location>
</feature>
<sequence length="194" mass="22827">MTIPSQQTVLLDETLQTVNINRQRLHSQKPSQSQPEQSSLSRQNSEISLYDQKLPPSSLINDSDNAPWTRKQWEALELWYDKLDRDCQRATNAFYKYESTNYESDNPLWSKEYILWRCQCLDTNTKYHCGVLPSERKRRKDLRRRLKKQDLLKRQNNSHSQQQSQGQPNPSTNKGTNSFSSSSSYNDRHITSEI</sequence>
<dbReference type="AlphaFoldDB" id="A0A1X2I514"/>
<dbReference type="EMBL" id="MCGE01000027">
    <property type="protein sequence ID" value="ORZ09534.1"/>
    <property type="molecule type" value="Genomic_DNA"/>
</dbReference>
<proteinExistence type="predicted"/>
<evidence type="ECO:0000313" key="2">
    <source>
        <dbReference type="EMBL" id="ORZ09534.1"/>
    </source>
</evidence>
<organism evidence="2 3">
    <name type="scientific">Absidia repens</name>
    <dbReference type="NCBI Taxonomy" id="90262"/>
    <lineage>
        <taxon>Eukaryota</taxon>
        <taxon>Fungi</taxon>
        <taxon>Fungi incertae sedis</taxon>
        <taxon>Mucoromycota</taxon>
        <taxon>Mucoromycotina</taxon>
        <taxon>Mucoromycetes</taxon>
        <taxon>Mucorales</taxon>
        <taxon>Cunninghamellaceae</taxon>
        <taxon>Absidia</taxon>
    </lineage>
</organism>
<gene>
    <name evidence="2" type="ORF">BCR42DRAFT_423595</name>
</gene>
<accession>A0A1X2I514</accession>
<feature type="region of interest" description="Disordered" evidence="1">
    <location>
        <begin position="25"/>
        <end position="46"/>
    </location>
</feature>
<feature type="compositionally biased region" description="Low complexity" evidence="1">
    <location>
        <begin position="28"/>
        <end position="43"/>
    </location>
</feature>
<dbReference type="Proteomes" id="UP000193560">
    <property type="component" value="Unassembled WGS sequence"/>
</dbReference>
<dbReference type="OrthoDB" id="2288891at2759"/>
<evidence type="ECO:0000256" key="1">
    <source>
        <dbReference type="SAM" id="MobiDB-lite"/>
    </source>
</evidence>
<protein>
    <submittedName>
        <fullName evidence="2">Uncharacterized protein</fullName>
    </submittedName>
</protein>